<gene>
    <name evidence="3" type="ORF">SAMN04488101_101283</name>
</gene>
<dbReference type="InterPro" id="IPR050553">
    <property type="entry name" value="Thioredoxin_ResA/DsbE_sf"/>
</dbReference>
<dbReference type="Proteomes" id="UP000192678">
    <property type="component" value="Unassembled WGS sequence"/>
</dbReference>
<evidence type="ECO:0000259" key="2">
    <source>
        <dbReference type="PROSITE" id="PS51352"/>
    </source>
</evidence>
<dbReference type="PROSITE" id="PS51352">
    <property type="entry name" value="THIOREDOXIN_2"/>
    <property type="match status" value="1"/>
</dbReference>
<dbReference type="Gene3D" id="3.40.30.10">
    <property type="entry name" value="Glutaredoxin"/>
    <property type="match status" value="1"/>
</dbReference>
<dbReference type="AlphaFoldDB" id="A0A1W2A7H6"/>
<dbReference type="SUPFAM" id="SSF52833">
    <property type="entry name" value="Thioredoxin-like"/>
    <property type="match status" value="1"/>
</dbReference>
<dbReference type="EMBL" id="FWYB01000001">
    <property type="protein sequence ID" value="SMC56533.1"/>
    <property type="molecule type" value="Genomic_DNA"/>
</dbReference>
<dbReference type="STRING" id="475255.SAMN04488101_101283"/>
<dbReference type="PANTHER" id="PTHR42852:SF13">
    <property type="entry name" value="PROTEIN DIPZ"/>
    <property type="match status" value="1"/>
</dbReference>
<evidence type="ECO:0000313" key="4">
    <source>
        <dbReference type="Proteomes" id="UP000192678"/>
    </source>
</evidence>
<dbReference type="PANTHER" id="PTHR42852">
    <property type="entry name" value="THIOL:DISULFIDE INTERCHANGE PROTEIN DSBE"/>
    <property type="match status" value="1"/>
</dbReference>
<feature type="chain" id="PRO_5013297703" evidence="1">
    <location>
        <begin position="24"/>
        <end position="505"/>
    </location>
</feature>
<name>A0A1W2A7H6_9SPHI</name>
<dbReference type="InterPro" id="IPR013766">
    <property type="entry name" value="Thioredoxin_domain"/>
</dbReference>
<feature type="signal peptide" evidence="1">
    <location>
        <begin position="1"/>
        <end position="23"/>
    </location>
</feature>
<dbReference type="InterPro" id="IPR036249">
    <property type="entry name" value="Thioredoxin-like_sf"/>
</dbReference>
<keyword evidence="1" id="KW-0732">Signal</keyword>
<dbReference type="OrthoDB" id="9815205at2"/>
<dbReference type="RefSeq" id="WP_084286872.1">
    <property type="nucleotide sequence ID" value="NZ_FWYB01000001.1"/>
</dbReference>
<dbReference type="InterPro" id="IPR012336">
    <property type="entry name" value="Thioredoxin-like_fold"/>
</dbReference>
<evidence type="ECO:0000313" key="3">
    <source>
        <dbReference type="EMBL" id="SMC56533.1"/>
    </source>
</evidence>
<protein>
    <submittedName>
        <fullName evidence="3">Thioredoxin-like</fullName>
    </submittedName>
</protein>
<accession>A0A1W2A7H6</accession>
<evidence type="ECO:0000256" key="1">
    <source>
        <dbReference type="SAM" id="SignalP"/>
    </source>
</evidence>
<feature type="domain" description="Thioredoxin" evidence="2">
    <location>
        <begin position="355"/>
        <end position="503"/>
    </location>
</feature>
<dbReference type="CDD" id="cd02966">
    <property type="entry name" value="TlpA_like_family"/>
    <property type="match status" value="1"/>
</dbReference>
<organism evidence="3 4">
    <name type="scientific">Pedobacter nyackensis</name>
    <dbReference type="NCBI Taxonomy" id="475255"/>
    <lineage>
        <taxon>Bacteria</taxon>
        <taxon>Pseudomonadati</taxon>
        <taxon>Bacteroidota</taxon>
        <taxon>Sphingobacteriia</taxon>
        <taxon>Sphingobacteriales</taxon>
        <taxon>Sphingobacteriaceae</taxon>
        <taxon>Pedobacter</taxon>
    </lineage>
</organism>
<proteinExistence type="predicted"/>
<dbReference type="Pfam" id="PF13905">
    <property type="entry name" value="Thioredoxin_8"/>
    <property type="match status" value="1"/>
</dbReference>
<sequence>MKTKFLYLLALMLLSSILSVAQAGTKTNLISDDADNFITITIQTDHQLSWNTLTLSYWSSLMDYDYISYQVKAHRTKDNQFNFKIPVSDNNKLGYVSIVNEEPPETQFQRFVLSYYLVEKGDRVRLLMKSDSPDGKQKEIQQNQLVYVFSGAGSEKYTFRKEMENIDSDSPADIIAANYEYNVENKFDKVLTEQMRLLESYRSKIGDQAYWVLKADLIGGNEANKLSFISTTLRGGGGLDSAKIKYVYEKYLTNSPGQNLPLFAKGSSMNYCNFLFDYERLFYQLRKKSRRINYGYEFYDLIKRKYTGTLRDKLIAMLCVNNYARLSENKSVVDDALKTVEHPDLLLILNKLASKNKAVLAYNFKLPDKNGSLVSLAQFKGKVVFMDYWFTGCSGCTNYYKNVLKAVEKHYENSKDVVFISISSDVKRAEWMSSIKQNLYTSPNAINLFTAGKGMDHPVIKEYNIRSGPTPMLISREGKMISYKGPELYNKESLIKAIEAAKSNL</sequence>
<reference evidence="3 4" key="1">
    <citation type="submission" date="2017-04" db="EMBL/GenBank/DDBJ databases">
        <authorList>
            <person name="Afonso C.L."/>
            <person name="Miller P.J."/>
            <person name="Scott M.A."/>
            <person name="Spackman E."/>
            <person name="Goraichik I."/>
            <person name="Dimitrov K.M."/>
            <person name="Suarez D.L."/>
            <person name="Swayne D.E."/>
        </authorList>
    </citation>
    <scope>NUCLEOTIDE SEQUENCE [LARGE SCALE GENOMIC DNA]</scope>
    <source>
        <strain evidence="3 4">DSM 19625</strain>
    </source>
</reference>
<keyword evidence="4" id="KW-1185">Reference proteome</keyword>